<dbReference type="PANTHER" id="PTHR11214:SF351">
    <property type="entry name" value="BETA-1,3-GALACTOSYLTRANSFERASE PVG3"/>
    <property type="match status" value="1"/>
</dbReference>
<keyword evidence="7 11" id="KW-1133">Transmembrane helix</keyword>
<evidence type="ECO:0000256" key="4">
    <source>
        <dbReference type="ARBA" id="ARBA00022679"/>
    </source>
</evidence>
<keyword evidence="6" id="KW-0735">Signal-anchor</keyword>
<dbReference type="VEuPathDB" id="TriTrypDB:LdBPK_020180.1"/>
<keyword evidence="8" id="KW-0333">Golgi apparatus</keyword>
<evidence type="ECO:0000256" key="9">
    <source>
        <dbReference type="ARBA" id="ARBA00023136"/>
    </source>
</evidence>
<name>A0A451EJF9_LEIDO</name>
<proteinExistence type="inferred from homology"/>
<evidence type="ECO:0000256" key="3">
    <source>
        <dbReference type="ARBA" id="ARBA00022676"/>
    </source>
</evidence>
<dbReference type="VEuPathDB" id="TriTrypDB:LdCL_020007200"/>
<evidence type="ECO:0000256" key="7">
    <source>
        <dbReference type="ARBA" id="ARBA00022989"/>
    </source>
</evidence>
<accession>A0A451EJF9</accession>
<reference evidence="12 13" key="1">
    <citation type="journal article" date="2018" name="Sci. Rep.">
        <title>A complete Leishmania donovani reference genome identifies novel genetic variations associated with virulence.</title>
        <authorList>
            <person name="Lypaczewski P."/>
            <person name="Hoshizaki J."/>
            <person name="Zhang W.-W."/>
            <person name="McCall L.-I."/>
            <person name="Torcivia-Rodriguez J."/>
            <person name="Simonyan V."/>
            <person name="Kaur A."/>
            <person name="Dewar K."/>
            <person name="Matlashewski G."/>
        </authorList>
    </citation>
    <scope>NUCLEOTIDE SEQUENCE [LARGE SCALE GENOMIC DNA]</scope>
    <source>
        <strain evidence="12 13">LdCL</strain>
    </source>
</reference>
<feature type="region of interest" description="Disordered" evidence="10">
    <location>
        <begin position="83"/>
        <end position="114"/>
    </location>
</feature>
<dbReference type="EMBL" id="CP029501">
    <property type="protein sequence ID" value="AYU75622.1"/>
    <property type="molecule type" value="Genomic_DNA"/>
</dbReference>
<dbReference type="VEuPathDB" id="TriTrypDB:LDHU3_02.0280"/>
<dbReference type="GO" id="GO:0016758">
    <property type="term" value="F:hexosyltransferase activity"/>
    <property type="evidence" value="ECO:0007669"/>
    <property type="project" value="InterPro"/>
</dbReference>
<dbReference type="GO" id="GO:0000139">
    <property type="term" value="C:Golgi membrane"/>
    <property type="evidence" value="ECO:0007669"/>
    <property type="project" value="UniProtKB-SubCell"/>
</dbReference>
<comment type="subcellular location">
    <subcellularLocation>
        <location evidence="1">Golgi apparatus membrane</location>
        <topology evidence="1">Single-pass type II membrane protein</topology>
    </subcellularLocation>
</comment>
<dbReference type="AlphaFoldDB" id="A0A451EJF9"/>
<organism evidence="12 13">
    <name type="scientific">Leishmania donovani</name>
    <dbReference type="NCBI Taxonomy" id="5661"/>
    <lineage>
        <taxon>Eukaryota</taxon>
        <taxon>Discoba</taxon>
        <taxon>Euglenozoa</taxon>
        <taxon>Kinetoplastea</taxon>
        <taxon>Metakinetoplastina</taxon>
        <taxon>Trypanosomatida</taxon>
        <taxon>Trypanosomatidae</taxon>
        <taxon>Leishmaniinae</taxon>
        <taxon>Leishmania</taxon>
    </lineage>
</organism>
<keyword evidence="3 12" id="KW-0328">Glycosyltransferase</keyword>
<feature type="compositionally biased region" description="Low complexity" evidence="10">
    <location>
        <begin position="378"/>
        <end position="394"/>
    </location>
</feature>
<keyword evidence="5 11" id="KW-0812">Transmembrane</keyword>
<feature type="transmembrane region" description="Helical" evidence="11">
    <location>
        <begin position="129"/>
        <end position="149"/>
    </location>
</feature>
<dbReference type="InterPro" id="IPR002659">
    <property type="entry name" value="Glyco_trans_31"/>
</dbReference>
<dbReference type="VEuPathDB" id="TriTrypDB:LdBPK_020160.1"/>
<feature type="region of interest" description="Disordered" evidence="10">
    <location>
        <begin position="378"/>
        <end position="399"/>
    </location>
</feature>
<evidence type="ECO:0000256" key="1">
    <source>
        <dbReference type="ARBA" id="ARBA00004323"/>
    </source>
</evidence>
<evidence type="ECO:0000256" key="11">
    <source>
        <dbReference type="SAM" id="Phobius"/>
    </source>
</evidence>
<keyword evidence="4" id="KW-0808">Transferase</keyword>
<evidence type="ECO:0000313" key="13">
    <source>
        <dbReference type="Proteomes" id="UP000274082"/>
    </source>
</evidence>
<evidence type="ECO:0000313" key="12">
    <source>
        <dbReference type="EMBL" id="AYU75622.1"/>
    </source>
</evidence>
<evidence type="ECO:0000256" key="8">
    <source>
        <dbReference type="ARBA" id="ARBA00023034"/>
    </source>
</evidence>
<sequence>MEEEFASSAAKRRGNAGVGAGYVPLHSSTFQHLTAPLMRNDGCAGERTKLQHEFSNDTNEYAFSNSSTSPPLFTGRAWALRSPEQRAHASATSDPNLPRPKCPAISGGTAKTRHRQSFLHAGNRRPLRLAMAMVVAACILLSSLTVLLFRDSDLPLKPRRVLNITTLQPIEELRGWAQETGVLVQHEGALTRLDLTAAQRACIVAGAPYAACELVRLSAKELPSWTLHVVKKKCHDCMDTYTYRTTVKAVQLHKRHGVYATSSAPLGRVGPMLLAMTSVTDDVNVRTELPQWEWLRHVYGEGFPTAGGAGEGAAQPRTPYLAVMGIPSTDQPARAALREAQRRTWLTYQEVARTENHFDAALLALYVFAAVEPKVAPNASESSSASARNGTSAAEPRRGRLSALLPTTAEYKAATEALLAATAQAEGIDDLADEGIVQRRMELRRDWNIAAVEDTPCAEVVSRRVTVGAETSALSYLSGALSLPVTPAFTSPAEYVCHASSALWQEALTHRNVVWIDMMTDRRPTTNKTLGDTIKWGLPVEVGMSQKLILWLEYAYHAFKDVPFIIKGDDDAYVKVPQFLSDVRYVRNGVKRGRFPPPPPRHPVMTGAGGSPTTQAATPRRVVHNYDRLPVDRTKCFYWGSGRRMLGVRFNAGMLFMLHRRLAQVILEPPQSSSDADLRMLAVADYSNDRRSLYRQAGLHHEDVMIGVTLRNRYNRSMELCDDETIWYVKEGYDRFHDLHRGKLNTVTWSTVVAHRCRPADAYFLHYYFQNEYSASTVEIARGDDREELAIEAAAEWVAEQRNAFPDSVPGWDDLPSVLWTHGASAAPEYVVATGDDVAVYNYSYQYWRDSSTFVWNGYRSSR</sequence>
<protein>
    <submittedName>
        <fullName evidence="12">Phosphoglycan beta 1,3 galactosyltransferase</fullName>
    </submittedName>
</protein>
<keyword evidence="13" id="KW-1185">Reference proteome</keyword>
<evidence type="ECO:0000256" key="10">
    <source>
        <dbReference type="SAM" id="MobiDB-lite"/>
    </source>
</evidence>
<keyword evidence="9 11" id="KW-0472">Membrane</keyword>
<comment type="similarity">
    <text evidence="2">Belongs to the glycosyltransferase 31 family.</text>
</comment>
<dbReference type="PANTHER" id="PTHR11214">
    <property type="entry name" value="BETA-1,3-N-ACETYLGLUCOSAMINYLTRANSFERASE"/>
    <property type="match status" value="1"/>
</dbReference>
<dbReference type="Proteomes" id="UP000274082">
    <property type="component" value="Chromosome 2"/>
</dbReference>
<evidence type="ECO:0000256" key="5">
    <source>
        <dbReference type="ARBA" id="ARBA00022692"/>
    </source>
</evidence>
<evidence type="ECO:0000256" key="6">
    <source>
        <dbReference type="ARBA" id="ARBA00022968"/>
    </source>
</evidence>
<evidence type="ECO:0000256" key="2">
    <source>
        <dbReference type="ARBA" id="ARBA00008661"/>
    </source>
</evidence>
<gene>
    <name evidence="12" type="ORF">LdCL_020007200</name>
</gene>
<feature type="region of interest" description="Disordered" evidence="10">
    <location>
        <begin position="591"/>
        <end position="616"/>
    </location>
</feature>
<dbReference type="OrthoDB" id="252344at2759"/>